<sequence>MTASEKALVELSAYTDQRAATLIGCASRLYYGWEGVHPVTRKSVIKEMRESAELILSKIEAVETHCFPADKSEAA</sequence>
<dbReference type="EMBL" id="LR797404">
    <property type="protein sequence ID" value="CAB4213895.1"/>
    <property type="molecule type" value="Genomic_DNA"/>
</dbReference>
<evidence type="ECO:0000313" key="4">
    <source>
        <dbReference type="EMBL" id="CAB4213895.1"/>
    </source>
</evidence>
<accession>A0A6J5QHH3</accession>
<dbReference type="EMBL" id="LR797048">
    <property type="protein sequence ID" value="CAB4184120.1"/>
    <property type="molecule type" value="Genomic_DNA"/>
</dbReference>
<organism evidence="2">
    <name type="scientific">uncultured Caudovirales phage</name>
    <dbReference type="NCBI Taxonomy" id="2100421"/>
    <lineage>
        <taxon>Viruses</taxon>
        <taxon>Duplodnaviria</taxon>
        <taxon>Heunggongvirae</taxon>
        <taxon>Uroviricota</taxon>
        <taxon>Caudoviricetes</taxon>
        <taxon>Peduoviridae</taxon>
        <taxon>Maltschvirus</taxon>
        <taxon>Maltschvirus maltsch</taxon>
    </lineage>
</organism>
<dbReference type="EMBL" id="LR796876">
    <property type="protein sequence ID" value="CAB4171647.1"/>
    <property type="molecule type" value="Genomic_DNA"/>
</dbReference>
<dbReference type="EMBL" id="LR797291">
    <property type="protein sequence ID" value="CAB4199983.1"/>
    <property type="molecule type" value="Genomic_DNA"/>
</dbReference>
<name>A0A6J5QHH3_9CAUD</name>
<gene>
    <name evidence="2" type="ORF">UFOVP1097_28</name>
    <name evidence="3" type="ORF">UFOVP1349_22</name>
    <name evidence="4" type="ORF">UFOVP1456_2</name>
    <name evidence="1" type="ORF">UFOVP925_21</name>
</gene>
<evidence type="ECO:0000313" key="2">
    <source>
        <dbReference type="EMBL" id="CAB4184120.1"/>
    </source>
</evidence>
<protein>
    <submittedName>
        <fullName evidence="2">Uncharacterized protein</fullName>
    </submittedName>
</protein>
<evidence type="ECO:0000313" key="3">
    <source>
        <dbReference type="EMBL" id="CAB4199983.1"/>
    </source>
</evidence>
<proteinExistence type="predicted"/>
<evidence type="ECO:0000313" key="1">
    <source>
        <dbReference type="EMBL" id="CAB4171647.1"/>
    </source>
</evidence>
<reference evidence="2" key="1">
    <citation type="submission" date="2020-05" db="EMBL/GenBank/DDBJ databases">
        <authorList>
            <person name="Chiriac C."/>
            <person name="Salcher M."/>
            <person name="Ghai R."/>
            <person name="Kavagutti S V."/>
        </authorList>
    </citation>
    <scope>NUCLEOTIDE SEQUENCE</scope>
</reference>